<proteinExistence type="predicted"/>
<feature type="region of interest" description="Disordered" evidence="1">
    <location>
        <begin position="83"/>
        <end position="103"/>
    </location>
</feature>
<organism evidence="2">
    <name type="scientific">Euplotes harpa</name>
    <dbReference type="NCBI Taxonomy" id="151035"/>
    <lineage>
        <taxon>Eukaryota</taxon>
        <taxon>Sar</taxon>
        <taxon>Alveolata</taxon>
        <taxon>Ciliophora</taxon>
        <taxon>Intramacronucleata</taxon>
        <taxon>Spirotrichea</taxon>
        <taxon>Hypotrichia</taxon>
        <taxon>Euplotida</taxon>
        <taxon>Euplotidae</taxon>
        <taxon>Euplotes</taxon>
    </lineage>
</organism>
<name>A0A7S3J8Q2_9SPIT</name>
<feature type="compositionally biased region" description="Basic and acidic residues" evidence="1">
    <location>
        <begin position="124"/>
        <end position="134"/>
    </location>
</feature>
<evidence type="ECO:0000256" key="1">
    <source>
        <dbReference type="SAM" id="MobiDB-lite"/>
    </source>
</evidence>
<evidence type="ECO:0000313" key="2">
    <source>
        <dbReference type="EMBL" id="CAE0348713.1"/>
    </source>
</evidence>
<gene>
    <name evidence="2" type="ORF">EHAR0213_LOCUS7624</name>
</gene>
<sequence length="168" mass="18959">MKNIHMDYYKSLNHKHQNFNHDTKNSSKTQSSVLIKPCAIKPVSMSRKGSKHYKILQGIKVGGKQIVNQKSMDSESYTHKLTTYQQQKMSRSKTSAVSDDPSNLNDNITTNLIIQTKKKPQRPVKTEEQSKTADNRTLADIVADSYLFAHGVSGNEGEQLFEGIDNMD</sequence>
<accession>A0A7S3J8Q2</accession>
<protein>
    <submittedName>
        <fullName evidence="2">Uncharacterized protein</fullName>
    </submittedName>
</protein>
<dbReference type="EMBL" id="HBII01017944">
    <property type="protein sequence ID" value="CAE0348713.1"/>
    <property type="molecule type" value="Transcribed_RNA"/>
</dbReference>
<reference evidence="2" key="1">
    <citation type="submission" date="2021-01" db="EMBL/GenBank/DDBJ databases">
        <authorList>
            <person name="Corre E."/>
            <person name="Pelletier E."/>
            <person name="Niang G."/>
            <person name="Scheremetjew M."/>
            <person name="Finn R."/>
            <person name="Kale V."/>
            <person name="Holt S."/>
            <person name="Cochrane G."/>
            <person name="Meng A."/>
            <person name="Brown T."/>
            <person name="Cohen L."/>
        </authorList>
    </citation>
    <scope>NUCLEOTIDE SEQUENCE</scope>
    <source>
        <strain evidence="2">FSP1.4</strain>
    </source>
</reference>
<feature type="region of interest" description="Disordered" evidence="1">
    <location>
        <begin position="117"/>
        <end position="136"/>
    </location>
</feature>
<dbReference type="AlphaFoldDB" id="A0A7S3J8Q2"/>
<feature type="compositionally biased region" description="Polar residues" evidence="1">
    <location>
        <begin position="83"/>
        <end position="102"/>
    </location>
</feature>